<dbReference type="AlphaFoldDB" id="A0A1Y6LT74"/>
<reference evidence="1 2" key="1">
    <citation type="submission" date="2016-10" db="EMBL/GenBank/DDBJ databases">
        <authorList>
            <person name="Varghese N."/>
        </authorList>
    </citation>
    <scope>NUCLEOTIDE SEQUENCE [LARGE SCALE GENOMIC DNA]</scope>
</reference>
<dbReference type="Proteomes" id="UP000215453">
    <property type="component" value="Chromosome 8"/>
</dbReference>
<dbReference type="EMBL" id="LT882683">
    <property type="protein sequence ID" value="SMY26819.1"/>
    <property type="molecule type" value="Genomic_DNA"/>
</dbReference>
<sequence>MQEEEAKEQLWTARQAKVTEDRAAERAGLIRLGNFATNHMNKHHDIINEAVKEDDIKNERFASFTMRKDAEQLVVIGELLGEEAGKYFRDIGERKGRLIYGAYNIDIDRDMIKAFVDGWTAHWKARDLITGQGWNRSEEMQEMPVTPELVLMPHSEFTNAKWWDVLMPVLGYDEKANCAFCGEVPATGTNLQICGAQGSLSSQV</sequence>
<name>A0A1Y6LT74_ZYMTR</name>
<gene>
    <name evidence="1" type="ORF">ZT1A5_G8263</name>
</gene>
<evidence type="ECO:0000313" key="2">
    <source>
        <dbReference type="Proteomes" id="UP000215453"/>
    </source>
</evidence>
<protein>
    <submittedName>
        <fullName evidence="1">Uncharacterized protein</fullName>
    </submittedName>
</protein>
<organism evidence="1 2">
    <name type="scientific">Zymoseptoria tritici ST99CH_1A5</name>
    <dbReference type="NCBI Taxonomy" id="1276529"/>
    <lineage>
        <taxon>Eukaryota</taxon>
        <taxon>Fungi</taxon>
        <taxon>Dikarya</taxon>
        <taxon>Ascomycota</taxon>
        <taxon>Pezizomycotina</taxon>
        <taxon>Dothideomycetes</taxon>
        <taxon>Dothideomycetidae</taxon>
        <taxon>Mycosphaerellales</taxon>
        <taxon>Mycosphaerellaceae</taxon>
        <taxon>Zymoseptoria</taxon>
    </lineage>
</organism>
<evidence type="ECO:0000313" key="1">
    <source>
        <dbReference type="EMBL" id="SMY26819.1"/>
    </source>
</evidence>
<proteinExistence type="predicted"/>
<accession>A0A1Y6LT74</accession>